<dbReference type="PANTHER" id="PTHR38436">
    <property type="entry name" value="POLYKETIDE CYCLASE SNOAL-LIKE DOMAIN"/>
    <property type="match status" value="1"/>
</dbReference>
<dbReference type="EMBL" id="JAUTXT010000007">
    <property type="protein sequence ID" value="KAK3677220.1"/>
    <property type="molecule type" value="Genomic_DNA"/>
</dbReference>
<comment type="caution">
    <text evidence="1">The sequence shown here is derived from an EMBL/GenBank/DDBJ whole genome shotgun (WGS) entry which is preliminary data.</text>
</comment>
<name>A0AAE0WSE4_9PEZI</name>
<dbReference type="AlphaFoldDB" id="A0AAE0WSE4"/>
<protein>
    <recommendedName>
        <fullName evidence="3">Dienelactone hydrolase</fullName>
    </recommendedName>
</protein>
<dbReference type="GO" id="GO:0030638">
    <property type="term" value="P:polyketide metabolic process"/>
    <property type="evidence" value="ECO:0007669"/>
    <property type="project" value="InterPro"/>
</dbReference>
<evidence type="ECO:0000313" key="1">
    <source>
        <dbReference type="EMBL" id="KAK3677220.1"/>
    </source>
</evidence>
<evidence type="ECO:0008006" key="3">
    <source>
        <dbReference type="Google" id="ProtNLM"/>
    </source>
</evidence>
<keyword evidence="2" id="KW-1185">Reference proteome</keyword>
<dbReference type="PANTHER" id="PTHR38436:SF3">
    <property type="entry name" value="CARBOXYMETHYLENEBUTENOLIDASE-RELATED"/>
    <property type="match status" value="1"/>
</dbReference>
<reference evidence="1" key="1">
    <citation type="submission" date="2023-07" db="EMBL/GenBank/DDBJ databases">
        <title>Black Yeasts Isolated from many extreme environments.</title>
        <authorList>
            <person name="Coleine C."/>
            <person name="Stajich J.E."/>
            <person name="Selbmann L."/>
        </authorList>
    </citation>
    <scope>NUCLEOTIDE SEQUENCE</scope>
    <source>
        <strain evidence="1">CCFEE 5485</strain>
    </source>
</reference>
<dbReference type="InterPro" id="IPR009959">
    <property type="entry name" value="Cyclase_SnoaL-like"/>
</dbReference>
<sequence length="419" mass="46913">MANQNRLQDMPFDTPWFNSQPKDFFNSLNKSKNYNIVLTAETDDFDEETITQWREEGFVVKYVPLGNDGGQRYVQRVRLAGDTFGAAEYYAIVAFSDAASLILQSHLKPNHPKLVAIVAYYPGLIPKPTTKYPPGVKVLVHLAGTEIKLQHHPEVLGLSSSKAKIIKKRIDPGAGYGESLNFGFKTYTYTGLENGFAERDLDEYDPVAEQIAFSRSLSVIRKAFRIDDTETRLEHNRDTLVDATARGVSEKTLISNVRPYAHVLHGPTLTGGAGTVDLKKFYTDFFHPLPPSFRSRLMSRTLGTDASRLVDELYITFTHTTEIPWMLPGIPATQKKVEIVLISIVRMVGGKLESEHVYWDQASVLVQVGLLSPKMVPEKWKKKGVVELPVWGCEGARAMKRAGSSHVNELIEGWDDNGK</sequence>
<dbReference type="InterPro" id="IPR032710">
    <property type="entry name" value="NTF2-like_dom_sf"/>
</dbReference>
<gene>
    <name evidence="1" type="ORF">LTR78_002758</name>
</gene>
<evidence type="ECO:0000313" key="2">
    <source>
        <dbReference type="Proteomes" id="UP001274830"/>
    </source>
</evidence>
<dbReference type="Proteomes" id="UP001274830">
    <property type="component" value="Unassembled WGS sequence"/>
</dbReference>
<organism evidence="1 2">
    <name type="scientific">Recurvomyces mirabilis</name>
    <dbReference type="NCBI Taxonomy" id="574656"/>
    <lineage>
        <taxon>Eukaryota</taxon>
        <taxon>Fungi</taxon>
        <taxon>Dikarya</taxon>
        <taxon>Ascomycota</taxon>
        <taxon>Pezizomycotina</taxon>
        <taxon>Dothideomycetes</taxon>
        <taxon>Dothideomycetidae</taxon>
        <taxon>Mycosphaerellales</taxon>
        <taxon>Teratosphaeriaceae</taxon>
        <taxon>Recurvomyces</taxon>
    </lineage>
</organism>
<proteinExistence type="predicted"/>
<dbReference type="SUPFAM" id="SSF54427">
    <property type="entry name" value="NTF2-like"/>
    <property type="match status" value="1"/>
</dbReference>
<accession>A0AAE0WSE4</accession>
<dbReference type="Gene3D" id="3.10.450.50">
    <property type="match status" value="1"/>
</dbReference>